<sequence length="211" mass="23991">MQRLLEMLLALAILYAVYALGMKKWNYTSQADREKRKTELKKLGLSNTFYFIHEYTFLVLNLASGGLFSFYWIYKQWQAVLQGFKRLEGGPLKHGAFVRTLGGGFTFFTLAALINRTCEYMRKKTAWPAGLWGTLWLGGLMLVFCPFGTFYRLTGYALFCLAPVVYQKRLNALPNEQISPTPKMTEIIASVMGLLVALCVAVGVRVFFFAK</sequence>
<organism evidence="2 3">
    <name type="scientific">Candidatus Avelusimicrobium gallicola</name>
    <dbReference type="NCBI Taxonomy" id="2562704"/>
    <lineage>
        <taxon>Bacteria</taxon>
        <taxon>Pseudomonadati</taxon>
        <taxon>Elusimicrobiota</taxon>
        <taxon>Elusimicrobia</taxon>
        <taxon>Elusimicrobiales</taxon>
        <taxon>Elusimicrobiaceae</taxon>
        <taxon>Candidatus Avelusimicrobium</taxon>
    </lineage>
</organism>
<evidence type="ECO:0000313" key="3">
    <source>
        <dbReference type="Proteomes" id="UP000725649"/>
    </source>
</evidence>
<comment type="caution">
    <text evidence="2">The sequence shown here is derived from an EMBL/GenBank/DDBJ whole genome shotgun (WGS) entry which is preliminary data.</text>
</comment>
<evidence type="ECO:0000256" key="1">
    <source>
        <dbReference type="SAM" id="Phobius"/>
    </source>
</evidence>
<reference evidence="2" key="1">
    <citation type="submission" date="2019-04" db="EMBL/GenBank/DDBJ databases">
        <title>Evolution of Biomass-Degrading Anaerobic Consortia Revealed by Metagenomics.</title>
        <authorList>
            <person name="Peng X."/>
        </authorList>
    </citation>
    <scope>NUCLEOTIDE SEQUENCE</scope>
    <source>
        <strain evidence="2">SIG66</strain>
    </source>
</reference>
<evidence type="ECO:0000313" key="2">
    <source>
        <dbReference type="EMBL" id="MBE6421715.1"/>
    </source>
</evidence>
<keyword evidence="1" id="KW-0472">Membrane</keyword>
<gene>
    <name evidence="2" type="ORF">E7027_06300</name>
</gene>
<accession>A0A928DRP4</accession>
<feature type="transmembrane region" description="Helical" evidence="1">
    <location>
        <begin position="187"/>
        <end position="208"/>
    </location>
</feature>
<dbReference type="AlphaFoldDB" id="A0A928DRP4"/>
<keyword evidence="1" id="KW-0812">Transmembrane</keyword>
<dbReference type="EMBL" id="SUVG01000007">
    <property type="protein sequence ID" value="MBE6421715.1"/>
    <property type="molecule type" value="Genomic_DNA"/>
</dbReference>
<keyword evidence="1" id="KW-1133">Transmembrane helix</keyword>
<feature type="transmembrane region" description="Helical" evidence="1">
    <location>
        <begin position="55"/>
        <end position="74"/>
    </location>
</feature>
<feature type="transmembrane region" description="Helical" evidence="1">
    <location>
        <begin position="95"/>
        <end position="114"/>
    </location>
</feature>
<proteinExistence type="predicted"/>
<dbReference type="Proteomes" id="UP000725649">
    <property type="component" value="Unassembled WGS sequence"/>
</dbReference>
<protein>
    <submittedName>
        <fullName evidence="2">Uncharacterized protein</fullName>
    </submittedName>
</protein>
<feature type="transmembrane region" description="Helical" evidence="1">
    <location>
        <begin position="126"/>
        <end position="145"/>
    </location>
</feature>
<name>A0A928DRP4_9BACT</name>